<reference evidence="1 2" key="1">
    <citation type="submission" date="2019-02" db="EMBL/GenBank/DDBJ databases">
        <title>Draft Genome Sequence of the Prevotella sp. BCRC 81118, Isolated from Human Feces.</title>
        <authorList>
            <person name="Huang C.-H."/>
        </authorList>
    </citation>
    <scope>NUCLEOTIDE SEQUENCE [LARGE SCALE GENOMIC DNA]</scope>
    <source>
        <strain evidence="1 2">BCRC 81118</strain>
    </source>
</reference>
<keyword evidence="2" id="KW-1185">Reference proteome</keyword>
<sequence length="301" mass="33984">MSTTISCRVDTKPMAEELHSVSNHVKGTTAAVTTMQAAVIAAENSGANKVCSNVNRGFFTLMCSQISQKIASKHSRVEALLMHLGQQKRILMGIKNNMEREYGRICERYHRIFTSINKELEQRIRQIDQPVFELVNKNMVTASNRMNALTGWAANSQIEGLTDSQRILMSKMKYNAQYALEQSADFLAQIGKQRVLTNQILISNVQGNEDKTCQIPVIICESISDTASIPRTEVWTPDDLSSANASQINNVIREKDMEWKDEKWSVQVDEEFNRLVDSSNASQRVKQMIQKLYTTAESKTL</sequence>
<proteinExistence type="predicted"/>
<name>A0A4Y8VB03_9BACT</name>
<dbReference type="Proteomes" id="UP000297872">
    <property type="component" value="Unassembled WGS sequence"/>
</dbReference>
<protein>
    <submittedName>
        <fullName evidence="1">Uncharacterized protein</fullName>
    </submittedName>
</protein>
<comment type="caution">
    <text evidence="1">The sequence shown here is derived from an EMBL/GenBank/DDBJ whole genome shotgun (WGS) entry which is preliminary data.</text>
</comment>
<dbReference type="RefSeq" id="WP_134843991.1">
    <property type="nucleotide sequence ID" value="NZ_DAWDDY010000033.1"/>
</dbReference>
<organism evidence="1 2">
    <name type="scientific">Segatella hominis</name>
    <dbReference type="NCBI Taxonomy" id="2518605"/>
    <lineage>
        <taxon>Bacteria</taxon>
        <taxon>Pseudomonadati</taxon>
        <taxon>Bacteroidota</taxon>
        <taxon>Bacteroidia</taxon>
        <taxon>Bacteroidales</taxon>
        <taxon>Prevotellaceae</taxon>
        <taxon>Segatella</taxon>
    </lineage>
</organism>
<evidence type="ECO:0000313" key="2">
    <source>
        <dbReference type="Proteomes" id="UP000297872"/>
    </source>
</evidence>
<dbReference type="EMBL" id="SGVY01000034">
    <property type="protein sequence ID" value="TFH78078.1"/>
    <property type="molecule type" value="Genomic_DNA"/>
</dbReference>
<accession>A0A4Y8VB03</accession>
<dbReference type="OrthoDB" id="1150501at2"/>
<gene>
    <name evidence="1" type="ORF">EXN75_11920</name>
</gene>
<dbReference type="AlphaFoldDB" id="A0A4Y8VB03"/>
<evidence type="ECO:0000313" key="1">
    <source>
        <dbReference type="EMBL" id="TFH78078.1"/>
    </source>
</evidence>
<dbReference type="GeneID" id="302995984"/>